<dbReference type="Proteomes" id="UP000631114">
    <property type="component" value="Unassembled WGS sequence"/>
</dbReference>
<name>A0A835I8D1_9MAGN</name>
<proteinExistence type="predicted"/>
<dbReference type="AlphaFoldDB" id="A0A835I8D1"/>
<evidence type="ECO:0000313" key="1">
    <source>
        <dbReference type="EMBL" id="KAF9611853.1"/>
    </source>
</evidence>
<accession>A0A835I8D1</accession>
<evidence type="ECO:0000313" key="2">
    <source>
        <dbReference type="Proteomes" id="UP000631114"/>
    </source>
</evidence>
<comment type="caution">
    <text evidence="1">The sequence shown here is derived from an EMBL/GenBank/DDBJ whole genome shotgun (WGS) entry which is preliminary data.</text>
</comment>
<organism evidence="1 2">
    <name type="scientific">Coptis chinensis</name>
    <dbReference type="NCBI Taxonomy" id="261450"/>
    <lineage>
        <taxon>Eukaryota</taxon>
        <taxon>Viridiplantae</taxon>
        <taxon>Streptophyta</taxon>
        <taxon>Embryophyta</taxon>
        <taxon>Tracheophyta</taxon>
        <taxon>Spermatophyta</taxon>
        <taxon>Magnoliopsida</taxon>
        <taxon>Ranunculales</taxon>
        <taxon>Ranunculaceae</taxon>
        <taxon>Coptidoideae</taxon>
        <taxon>Coptis</taxon>
    </lineage>
</organism>
<protein>
    <recommendedName>
        <fullName evidence="3">F-box domain-containing protein</fullName>
    </recommendedName>
</protein>
<gene>
    <name evidence="1" type="ORF">IFM89_036497</name>
</gene>
<sequence>MKKLGIASSSNQKELGDGEERNWLDLPSDIMLLIVTKLDVVQLLRYVQHEFGESLKTLRIACFDKINPGGLVWACGEVPLMEELELKDIHYPQCDINWKIRDVKLPSTNAAPVPPAIQAFVNAAPEHTT</sequence>
<reference evidence="1 2" key="1">
    <citation type="submission" date="2020-10" db="EMBL/GenBank/DDBJ databases">
        <title>The Coptis chinensis genome and diversification of protoberbering-type alkaloids.</title>
        <authorList>
            <person name="Wang B."/>
            <person name="Shu S."/>
            <person name="Song C."/>
            <person name="Liu Y."/>
        </authorList>
    </citation>
    <scope>NUCLEOTIDE SEQUENCE [LARGE SCALE GENOMIC DNA]</scope>
    <source>
        <strain evidence="1">HL-2020</strain>
        <tissue evidence="1">Leaf</tissue>
    </source>
</reference>
<evidence type="ECO:0008006" key="3">
    <source>
        <dbReference type="Google" id="ProtNLM"/>
    </source>
</evidence>
<keyword evidence="2" id="KW-1185">Reference proteome</keyword>
<dbReference type="EMBL" id="JADFTS010000004">
    <property type="protein sequence ID" value="KAF9611853.1"/>
    <property type="molecule type" value="Genomic_DNA"/>
</dbReference>